<comment type="catalytic activity">
    <reaction evidence="8 11">
        <text>L-arginine + H2O = urea + L-ornithine</text>
        <dbReference type="Rhea" id="RHEA:20569"/>
        <dbReference type="ChEBI" id="CHEBI:15377"/>
        <dbReference type="ChEBI" id="CHEBI:16199"/>
        <dbReference type="ChEBI" id="CHEBI:32682"/>
        <dbReference type="ChEBI" id="CHEBI:46911"/>
        <dbReference type="EC" id="3.5.3.1"/>
    </reaction>
</comment>
<evidence type="ECO:0000256" key="6">
    <source>
        <dbReference type="ARBA" id="ARBA00022801"/>
    </source>
</evidence>
<dbReference type="VEuPathDB" id="FungiDB:PC9H_009363"/>
<dbReference type="InterPro" id="IPR023696">
    <property type="entry name" value="Ureohydrolase_dom_sf"/>
</dbReference>
<dbReference type="GO" id="GO:0004053">
    <property type="term" value="F:arginase activity"/>
    <property type="evidence" value="ECO:0007669"/>
    <property type="project" value="UniProtKB-EC"/>
</dbReference>
<dbReference type="PANTHER" id="PTHR43782:SF3">
    <property type="entry name" value="ARGINASE"/>
    <property type="match status" value="1"/>
</dbReference>
<keyword evidence="5 11" id="KW-0479">Metal-binding</keyword>
<comment type="caution">
    <text evidence="12">The sequence shown here is derived from an EMBL/GenBank/DDBJ whole genome shotgun (WGS) entry which is preliminary data.</text>
</comment>
<dbReference type="NCBIfam" id="TIGR01229">
    <property type="entry name" value="rocF_arginase"/>
    <property type="match status" value="1"/>
</dbReference>
<proteinExistence type="inferred from homology"/>
<name>A0A8H7DPJ5_PLEOS</name>
<keyword evidence="4 11" id="KW-0056">Arginine metabolism</keyword>
<dbReference type="EMBL" id="JACETU010000007">
    <property type="protein sequence ID" value="KAF7424062.1"/>
    <property type="molecule type" value="Genomic_DNA"/>
</dbReference>
<dbReference type="GO" id="GO:0000050">
    <property type="term" value="P:urea cycle"/>
    <property type="evidence" value="ECO:0007669"/>
    <property type="project" value="UniProtKB-UniPathway"/>
</dbReference>
<dbReference type="PROSITE" id="PS51409">
    <property type="entry name" value="ARGINASE_2"/>
    <property type="match status" value="1"/>
</dbReference>
<evidence type="ECO:0000256" key="5">
    <source>
        <dbReference type="ARBA" id="ARBA00022723"/>
    </source>
</evidence>
<dbReference type="Proteomes" id="UP000623687">
    <property type="component" value="Unassembled WGS sequence"/>
</dbReference>
<evidence type="ECO:0000256" key="1">
    <source>
        <dbReference type="ARBA" id="ARBA00005098"/>
    </source>
</evidence>
<dbReference type="PRINTS" id="PR00116">
    <property type="entry name" value="ARGINASE"/>
</dbReference>
<dbReference type="GO" id="GO:0005634">
    <property type="term" value="C:nucleus"/>
    <property type="evidence" value="ECO:0007669"/>
    <property type="project" value="TreeGrafter"/>
</dbReference>
<dbReference type="InterPro" id="IPR014033">
    <property type="entry name" value="Arginase"/>
</dbReference>
<evidence type="ECO:0000256" key="10">
    <source>
        <dbReference type="RuleBase" id="RU003684"/>
    </source>
</evidence>
<dbReference type="AlphaFoldDB" id="A0A8H7DPJ5"/>
<evidence type="ECO:0000313" key="12">
    <source>
        <dbReference type="EMBL" id="KAF7424062.1"/>
    </source>
</evidence>
<keyword evidence="6 10" id="KW-0378">Hydrolase</keyword>
<evidence type="ECO:0000256" key="8">
    <source>
        <dbReference type="ARBA" id="ARBA00047391"/>
    </source>
</evidence>
<reference evidence="12" key="1">
    <citation type="submission" date="2019-07" db="EMBL/GenBank/DDBJ databases">
        <authorList>
            <person name="Palmer J.M."/>
        </authorList>
    </citation>
    <scope>NUCLEOTIDE SEQUENCE</scope>
    <source>
        <strain evidence="12">PC9</strain>
    </source>
</reference>
<dbReference type="PANTHER" id="PTHR43782">
    <property type="entry name" value="ARGINASE"/>
    <property type="match status" value="1"/>
</dbReference>
<comment type="similarity">
    <text evidence="9 10">Belongs to the arginase family.</text>
</comment>
<keyword evidence="13" id="KW-1185">Reference proteome</keyword>
<evidence type="ECO:0000256" key="2">
    <source>
        <dbReference type="ARBA" id="ARBA00012168"/>
    </source>
</evidence>
<evidence type="ECO:0000256" key="3">
    <source>
        <dbReference type="ARBA" id="ARBA00018123"/>
    </source>
</evidence>
<gene>
    <name evidence="12" type="primary">CAR1_2</name>
    <name evidence="12" type="ORF">PC9H_009363</name>
</gene>
<dbReference type="InterPro" id="IPR006035">
    <property type="entry name" value="Ureohydrolase"/>
</dbReference>
<evidence type="ECO:0000256" key="4">
    <source>
        <dbReference type="ARBA" id="ARBA00022503"/>
    </source>
</evidence>
<dbReference type="EC" id="3.5.3.1" evidence="2 11"/>
<evidence type="ECO:0000256" key="11">
    <source>
        <dbReference type="RuleBase" id="RU361159"/>
    </source>
</evidence>
<evidence type="ECO:0000256" key="7">
    <source>
        <dbReference type="ARBA" id="ARBA00023211"/>
    </source>
</evidence>
<evidence type="ECO:0000256" key="9">
    <source>
        <dbReference type="PROSITE-ProRule" id="PRU00742"/>
    </source>
</evidence>
<evidence type="ECO:0000313" key="13">
    <source>
        <dbReference type="Proteomes" id="UP000623687"/>
    </source>
</evidence>
<dbReference type="GO" id="GO:0005829">
    <property type="term" value="C:cytosol"/>
    <property type="evidence" value="ECO:0007669"/>
    <property type="project" value="TreeGrafter"/>
</dbReference>
<dbReference type="Gene3D" id="3.40.800.10">
    <property type="entry name" value="Ureohydrolase domain"/>
    <property type="match status" value="1"/>
</dbReference>
<comment type="cofactor">
    <cofactor evidence="11">
        <name>Mn(2+)</name>
        <dbReference type="ChEBI" id="CHEBI:29035"/>
    </cofactor>
    <text evidence="11">Binds 2 manganese ions per subunit.</text>
</comment>
<dbReference type="GO" id="GO:0030145">
    <property type="term" value="F:manganese ion binding"/>
    <property type="evidence" value="ECO:0007669"/>
    <property type="project" value="TreeGrafter"/>
</dbReference>
<dbReference type="SUPFAM" id="SSF52768">
    <property type="entry name" value="Arginase/deacetylase"/>
    <property type="match status" value="1"/>
</dbReference>
<dbReference type="Pfam" id="PF00491">
    <property type="entry name" value="Arginase"/>
    <property type="match status" value="1"/>
</dbReference>
<keyword evidence="7 11" id="KW-0464">Manganese</keyword>
<protein>
    <recommendedName>
        <fullName evidence="3 11">Arginase</fullName>
        <ecNumber evidence="2 11">3.5.3.1</ecNumber>
    </recommendedName>
</protein>
<dbReference type="RefSeq" id="XP_036628256.1">
    <property type="nucleotide sequence ID" value="XM_036778867.1"/>
</dbReference>
<organism evidence="12 13">
    <name type="scientific">Pleurotus ostreatus</name>
    <name type="common">Oyster mushroom</name>
    <name type="synonym">White-rot fungus</name>
    <dbReference type="NCBI Taxonomy" id="5322"/>
    <lineage>
        <taxon>Eukaryota</taxon>
        <taxon>Fungi</taxon>
        <taxon>Dikarya</taxon>
        <taxon>Basidiomycota</taxon>
        <taxon>Agaricomycotina</taxon>
        <taxon>Agaricomycetes</taxon>
        <taxon>Agaricomycetidae</taxon>
        <taxon>Agaricales</taxon>
        <taxon>Pleurotineae</taxon>
        <taxon>Pleurotaceae</taxon>
        <taxon>Pleurotus</taxon>
    </lineage>
</organism>
<dbReference type="OrthoDB" id="9992747at2759"/>
<dbReference type="CDD" id="cd09989">
    <property type="entry name" value="Arginase"/>
    <property type="match status" value="1"/>
</dbReference>
<dbReference type="InterPro" id="IPR020855">
    <property type="entry name" value="Ureohydrolase_Mn_BS"/>
</dbReference>
<dbReference type="GeneID" id="59379181"/>
<dbReference type="UniPathway" id="UPA00158">
    <property type="reaction ID" value="UER00270"/>
</dbReference>
<dbReference type="FunFam" id="3.40.800.10:FF:000012">
    <property type="entry name" value="Arginase"/>
    <property type="match status" value="1"/>
</dbReference>
<accession>A0A8H7DPJ5</accession>
<comment type="pathway">
    <text evidence="1">Nitrogen metabolism; urea cycle; L-ornithine and urea from L-arginine: step 1/1.</text>
</comment>
<sequence>MAIQTKQQKPLTVLGCRFRGGQGKAGVEDGPVHLVRAGLIEDLNKLGYNINFDGHISFDDITEEINESKDPKIGRMRRPRLVSKACEKVYNIVEDHAKAGNIVLTLGGDHSLGMATIGGTIEAHPDLCVLWIDAHADINTPETTIQGWLHGMPVSFLLGLSKMEEYSWAKGRLDPSRIAYIGLRDIEDGEKETLKQYGITAFSMHHVDMYGIGKVVEMALSAINPEGDRPIHLSFDIDALDPTFAPSTGTAVEGGLSFREGRYICEAVAKTGKLVGMDLVEVNPSLTDPVSAKKTVDVACKLIRSAFGKSSKSHQEQSC</sequence>
<dbReference type="PROSITE" id="PS01053">
    <property type="entry name" value="ARGINASE_1"/>
    <property type="match status" value="1"/>
</dbReference>
<dbReference type="GO" id="GO:0006525">
    <property type="term" value="P:arginine metabolic process"/>
    <property type="evidence" value="ECO:0007669"/>
    <property type="project" value="UniProtKB-KW"/>
</dbReference>